<gene>
    <name evidence="3" type="primary">LOC104769317</name>
</gene>
<evidence type="ECO:0000256" key="1">
    <source>
        <dbReference type="SAM" id="MobiDB-lite"/>
    </source>
</evidence>
<reference evidence="3" key="2">
    <citation type="submission" date="2025-08" db="UniProtKB">
        <authorList>
            <consortium name="RefSeq"/>
        </authorList>
    </citation>
    <scope>IDENTIFICATION</scope>
    <source>
        <tissue evidence="3">Leaf</tissue>
    </source>
</reference>
<dbReference type="Proteomes" id="UP000694864">
    <property type="component" value="Chromosome 20"/>
</dbReference>
<name>A0ABM0XVZ7_CAMSA</name>
<protein>
    <submittedName>
        <fullName evidence="3">Uncharacterized protein LOC104769317</fullName>
    </submittedName>
</protein>
<evidence type="ECO:0000313" key="2">
    <source>
        <dbReference type="Proteomes" id="UP000694864"/>
    </source>
</evidence>
<feature type="region of interest" description="Disordered" evidence="1">
    <location>
        <begin position="86"/>
        <end position="121"/>
    </location>
</feature>
<proteinExistence type="predicted"/>
<accession>A0ABM0XVZ7</accession>
<keyword evidence="2" id="KW-1185">Reference proteome</keyword>
<evidence type="ECO:0000313" key="3">
    <source>
        <dbReference type="RefSeq" id="XP_010491793.1"/>
    </source>
</evidence>
<dbReference type="RefSeq" id="XP_010491793.1">
    <property type="nucleotide sequence ID" value="XM_010493491.2"/>
</dbReference>
<reference evidence="2" key="1">
    <citation type="journal article" date="2014" name="Nat. Commun.">
        <title>The emerging biofuel crop Camelina sativa retains a highly undifferentiated hexaploid genome structure.</title>
        <authorList>
            <person name="Kagale S."/>
            <person name="Koh C."/>
            <person name="Nixon J."/>
            <person name="Bollina V."/>
            <person name="Clarke W.E."/>
            <person name="Tuteja R."/>
            <person name="Spillane C."/>
            <person name="Robinson S.J."/>
            <person name="Links M.G."/>
            <person name="Clarke C."/>
            <person name="Higgins E.E."/>
            <person name="Huebert T."/>
            <person name="Sharpe A.G."/>
            <person name="Parkin I.A."/>
        </authorList>
    </citation>
    <scope>NUCLEOTIDE SEQUENCE [LARGE SCALE GENOMIC DNA]</scope>
    <source>
        <strain evidence="2">cv. DH55</strain>
    </source>
</reference>
<feature type="compositionally biased region" description="Acidic residues" evidence="1">
    <location>
        <begin position="102"/>
        <end position="119"/>
    </location>
</feature>
<sequence>MSPFLSKLPKLSPQKDSQISLRLFSSSIDRLAPYLVFGKNRFGDDIRFLDISTTELITTDKKIPSELLEAKSTIGASQGWVATLNDETMDSSTQPHEHEEQFEPEEAPEEQLEPEEAPEEQLVPAEAAEDALIVPAGPITRSRSKRFNQTISGLLKELDKNQEDMAQTTMTLLTAQGAR</sequence>
<dbReference type="GeneID" id="104769317"/>
<organism evidence="2 3">
    <name type="scientific">Camelina sativa</name>
    <name type="common">False flax</name>
    <name type="synonym">Myagrum sativum</name>
    <dbReference type="NCBI Taxonomy" id="90675"/>
    <lineage>
        <taxon>Eukaryota</taxon>
        <taxon>Viridiplantae</taxon>
        <taxon>Streptophyta</taxon>
        <taxon>Embryophyta</taxon>
        <taxon>Tracheophyta</taxon>
        <taxon>Spermatophyta</taxon>
        <taxon>Magnoliopsida</taxon>
        <taxon>eudicotyledons</taxon>
        <taxon>Gunneridae</taxon>
        <taxon>Pentapetalae</taxon>
        <taxon>rosids</taxon>
        <taxon>malvids</taxon>
        <taxon>Brassicales</taxon>
        <taxon>Brassicaceae</taxon>
        <taxon>Camelineae</taxon>
        <taxon>Camelina</taxon>
    </lineage>
</organism>